<protein>
    <submittedName>
        <fullName evidence="1">Uncharacterized protein</fullName>
    </submittedName>
</protein>
<sequence>LSNEVISNVNVFCSRVLNRMFGNVDSTHVVTEDCHGFLTDVINHLASASSKAAECSYKITIDIEATFQSALLIIVIFRLISIKILWKFFVLLFKFLIFDVFLSPKLMEDGLYDFMIYEM</sequence>
<dbReference type="Proteomes" id="UP000594638">
    <property type="component" value="Unassembled WGS sequence"/>
</dbReference>
<dbReference type="AlphaFoldDB" id="A0A8S0V7V8"/>
<evidence type="ECO:0000313" key="2">
    <source>
        <dbReference type="Proteomes" id="UP000594638"/>
    </source>
</evidence>
<dbReference type="EMBL" id="CACTIH010009154">
    <property type="protein sequence ID" value="CAA3026215.1"/>
    <property type="molecule type" value="Genomic_DNA"/>
</dbReference>
<organism evidence="1 2">
    <name type="scientific">Olea europaea subsp. europaea</name>
    <dbReference type="NCBI Taxonomy" id="158383"/>
    <lineage>
        <taxon>Eukaryota</taxon>
        <taxon>Viridiplantae</taxon>
        <taxon>Streptophyta</taxon>
        <taxon>Embryophyta</taxon>
        <taxon>Tracheophyta</taxon>
        <taxon>Spermatophyta</taxon>
        <taxon>Magnoliopsida</taxon>
        <taxon>eudicotyledons</taxon>
        <taxon>Gunneridae</taxon>
        <taxon>Pentapetalae</taxon>
        <taxon>asterids</taxon>
        <taxon>lamiids</taxon>
        <taxon>Lamiales</taxon>
        <taxon>Oleaceae</taxon>
        <taxon>Oleeae</taxon>
        <taxon>Olea</taxon>
    </lineage>
</organism>
<accession>A0A8S0V7V8</accession>
<dbReference type="Gramene" id="OE9A062832T1">
    <property type="protein sequence ID" value="OE9A062832C1"/>
    <property type="gene ID" value="OE9A062832"/>
</dbReference>
<proteinExistence type="predicted"/>
<keyword evidence="2" id="KW-1185">Reference proteome</keyword>
<feature type="non-terminal residue" evidence="1">
    <location>
        <position position="119"/>
    </location>
</feature>
<name>A0A8S0V7V8_OLEEU</name>
<reference evidence="1 2" key="1">
    <citation type="submission" date="2019-12" db="EMBL/GenBank/DDBJ databases">
        <authorList>
            <person name="Alioto T."/>
            <person name="Alioto T."/>
            <person name="Gomez Garrido J."/>
        </authorList>
    </citation>
    <scope>NUCLEOTIDE SEQUENCE [LARGE SCALE GENOMIC DNA]</scope>
</reference>
<evidence type="ECO:0000313" key="1">
    <source>
        <dbReference type="EMBL" id="CAA3026215.1"/>
    </source>
</evidence>
<comment type="caution">
    <text evidence="1">The sequence shown here is derived from an EMBL/GenBank/DDBJ whole genome shotgun (WGS) entry which is preliminary data.</text>
</comment>
<feature type="non-terminal residue" evidence="1">
    <location>
        <position position="1"/>
    </location>
</feature>
<gene>
    <name evidence="1" type="ORF">OLEA9_A062832</name>
</gene>